<dbReference type="Gene3D" id="3.80.10.10">
    <property type="entry name" value="Ribonuclease Inhibitor"/>
    <property type="match status" value="1"/>
</dbReference>
<organism evidence="1 2">
    <name type="scientific">Suillus plorans</name>
    <dbReference type="NCBI Taxonomy" id="116603"/>
    <lineage>
        <taxon>Eukaryota</taxon>
        <taxon>Fungi</taxon>
        <taxon>Dikarya</taxon>
        <taxon>Basidiomycota</taxon>
        <taxon>Agaricomycotina</taxon>
        <taxon>Agaricomycetes</taxon>
        <taxon>Agaricomycetidae</taxon>
        <taxon>Boletales</taxon>
        <taxon>Suillineae</taxon>
        <taxon>Suillaceae</taxon>
        <taxon>Suillus</taxon>
    </lineage>
</organism>
<keyword evidence="2" id="KW-1185">Reference proteome</keyword>
<name>A0A9P7DLQ1_9AGAM</name>
<dbReference type="InterPro" id="IPR032675">
    <property type="entry name" value="LRR_dom_sf"/>
</dbReference>
<gene>
    <name evidence="1" type="ORF">HD556DRAFT_246440</name>
</gene>
<accession>A0A9P7DLQ1</accession>
<dbReference type="AlphaFoldDB" id="A0A9P7DLQ1"/>
<comment type="caution">
    <text evidence="1">The sequence shown here is derived from an EMBL/GenBank/DDBJ whole genome shotgun (WGS) entry which is preliminary data.</text>
</comment>
<evidence type="ECO:0000313" key="1">
    <source>
        <dbReference type="EMBL" id="KAG1797869.1"/>
    </source>
</evidence>
<evidence type="ECO:0000313" key="2">
    <source>
        <dbReference type="Proteomes" id="UP000719766"/>
    </source>
</evidence>
<dbReference type="GeneID" id="64603770"/>
<reference evidence="1" key="1">
    <citation type="journal article" date="2020" name="New Phytol.">
        <title>Comparative genomics reveals dynamic genome evolution in host specialist ectomycorrhizal fungi.</title>
        <authorList>
            <person name="Lofgren L.A."/>
            <person name="Nguyen N.H."/>
            <person name="Vilgalys R."/>
            <person name="Ruytinx J."/>
            <person name="Liao H.L."/>
            <person name="Branco S."/>
            <person name="Kuo A."/>
            <person name="LaButti K."/>
            <person name="Lipzen A."/>
            <person name="Andreopoulos W."/>
            <person name="Pangilinan J."/>
            <person name="Riley R."/>
            <person name="Hundley H."/>
            <person name="Na H."/>
            <person name="Barry K."/>
            <person name="Grigoriev I.V."/>
            <person name="Stajich J.E."/>
            <person name="Kennedy P.G."/>
        </authorList>
    </citation>
    <scope>NUCLEOTIDE SEQUENCE</scope>
    <source>
        <strain evidence="1">S12</strain>
    </source>
</reference>
<dbReference type="EMBL" id="JABBWE010000015">
    <property type="protein sequence ID" value="KAG1797869.1"/>
    <property type="molecule type" value="Genomic_DNA"/>
</dbReference>
<sequence length="427" mass="47520">MHTCLQISEILKIIFAEVTQVTDGGVQPSYTTLYHLALTCQAFREPALDALWAHIPTPDVLVMCLPQDARSQPILELTLESFDQFECTHSGIAAAFRVRLLRPLTTDDWATFQMYARRVRSLTFAKYDAESYALMRDRGLHDSAALALLGSSASLPLPFPLLRELCWNDQRDVLLPCLQRCISNSLTRLVIHSELWPSAMVDLVAGLGKTCPMIKEFRCSMPPASACAMLSDIVTYWDDLEILEMGVVNAQALQHLASLKKLRELKMLVPEGHSLDVDSTSTFSVKFSLDEFSITAARIEPLLAFLAPLKISAKSANLQIDTASNADDLGQLLSSLIEHFDPNVLESLDVWMARPTDPTNHALSELSASAFEKIRAFTGLTNLNLSSIHASMTDHKLLDLISAWPKMEHFYLDTAWDWGVARLRGST</sequence>
<protein>
    <recommendedName>
        <fullName evidence="3">F-box domain-containing protein</fullName>
    </recommendedName>
</protein>
<dbReference type="OrthoDB" id="3543113at2759"/>
<dbReference type="RefSeq" id="XP_041162822.1">
    <property type="nucleotide sequence ID" value="XM_041310006.1"/>
</dbReference>
<proteinExistence type="predicted"/>
<evidence type="ECO:0008006" key="3">
    <source>
        <dbReference type="Google" id="ProtNLM"/>
    </source>
</evidence>
<dbReference type="Proteomes" id="UP000719766">
    <property type="component" value="Unassembled WGS sequence"/>
</dbReference>